<name>A0A8H7NXQ7_9APHY</name>
<comment type="caution">
    <text evidence="2">The sequence shown here is derived from an EMBL/GenBank/DDBJ whole genome shotgun (WGS) entry which is preliminary data.</text>
</comment>
<reference evidence="2" key="1">
    <citation type="submission" date="2020-11" db="EMBL/GenBank/DDBJ databases">
        <authorList>
            <person name="Koelle M."/>
            <person name="Horta M.A.C."/>
            <person name="Nowrousian M."/>
            <person name="Ohm R.A."/>
            <person name="Benz P."/>
            <person name="Pilgard A."/>
        </authorList>
    </citation>
    <scope>NUCLEOTIDE SEQUENCE</scope>
    <source>
        <strain evidence="2">FPRL280</strain>
    </source>
</reference>
<feature type="compositionally biased region" description="Pro residues" evidence="1">
    <location>
        <begin position="78"/>
        <end position="92"/>
    </location>
</feature>
<gene>
    <name evidence="2" type="ORF">IEO21_07620</name>
</gene>
<feature type="compositionally biased region" description="Polar residues" evidence="1">
    <location>
        <begin position="129"/>
        <end position="138"/>
    </location>
</feature>
<sequence length="207" mass="22427">MDPPPSFSDTNPRPPPGPPVLGRSWTGTIADWVDNHFPGRNRSPTPYYHLPSPPLTEWPVETPWSAAPHTPQTEFPSSPLPARPVTPDPSPQTPKKERARQPKPRGIASPSSRKAPRTPRSGGKPSSARKGSQPQSPTLAGPSAPRRRAVTMPSSAETHQLMSRPLTPQLKPGQQCKSARLKEKAARLPSATQEAVSPIKKSKGRKN</sequence>
<organism evidence="2 3">
    <name type="scientific">Rhodonia placenta</name>
    <dbReference type="NCBI Taxonomy" id="104341"/>
    <lineage>
        <taxon>Eukaryota</taxon>
        <taxon>Fungi</taxon>
        <taxon>Dikarya</taxon>
        <taxon>Basidiomycota</taxon>
        <taxon>Agaricomycotina</taxon>
        <taxon>Agaricomycetes</taxon>
        <taxon>Polyporales</taxon>
        <taxon>Adustoporiaceae</taxon>
        <taxon>Rhodonia</taxon>
    </lineage>
</organism>
<protein>
    <submittedName>
        <fullName evidence="2">Uncharacterized protein</fullName>
    </submittedName>
</protein>
<evidence type="ECO:0000256" key="1">
    <source>
        <dbReference type="SAM" id="MobiDB-lite"/>
    </source>
</evidence>
<evidence type="ECO:0000313" key="2">
    <source>
        <dbReference type="EMBL" id="KAF9809047.1"/>
    </source>
</evidence>
<feature type="region of interest" description="Disordered" evidence="1">
    <location>
        <begin position="1"/>
        <end position="207"/>
    </location>
</feature>
<evidence type="ECO:0000313" key="3">
    <source>
        <dbReference type="Proteomes" id="UP000639403"/>
    </source>
</evidence>
<dbReference type="EMBL" id="JADOXO010000222">
    <property type="protein sequence ID" value="KAF9809047.1"/>
    <property type="molecule type" value="Genomic_DNA"/>
</dbReference>
<accession>A0A8H7NXQ7</accession>
<dbReference type="AlphaFoldDB" id="A0A8H7NXQ7"/>
<proteinExistence type="predicted"/>
<reference evidence="2" key="2">
    <citation type="journal article" name="Front. Microbiol.">
        <title>Degradative Capacity of Two Strains of Rhodonia placenta: From Phenotype to Genotype.</title>
        <authorList>
            <person name="Kolle M."/>
            <person name="Horta M.A.C."/>
            <person name="Nowrousian M."/>
            <person name="Ohm R.A."/>
            <person name="Benz J.P."/>
            <person name="Pilgard A."/>
        </authorList>
    </citation>
    <scope>NUCLEOTIDE SEQUENCE</scope>
    <source>
        <strain evidence="2">FPRL280</strain>
    </source>
</reference>
<feature type="compositionally biased region" description="Pro residues" evidence="1">
    <location>
        <begin position="1"/>
        <end position="19"/>
    </location>
</feature>
<dbReference type="Proteomes" id="UP000639403">
    <property type="component" value="Unassembled WGS sequence"/>
</dbReference>
<feature type="compositionally biased region" description="Polar residues" evidence="1">
    <location>
        <begin position="152"/>
        <end position="161"/>
    </location>
</feature>